<name>A0A7E4VUU5_PANRE</name>
<dbReference type="WBParaSite" id="Pan_g3535.t1">
    <property type="protein sequence ID" value="Pan_g3535.t1"/>
    <property type="gene ID" value="Pan_g3535"/>
</dbReference>
<organism evidence="1 2">
    <name type="scientific">Panagrellus redivivus</name>
    <name type="common">Microworm</name>
    <dbReference type="NCBI Taxonomy" id="6233"/>
    <lineage>
        <taxon>Eukaryota</taxon>
        <taxon>Metazoa</taxon>
        <taxon>Ecdysozoa</taxon>
        <taxon>Nematoda</taxon>
        <taxon>Chromadorea</taxon>
        <taxon>Rhabditida</taxon>
        <taxon>Tylenchina</taxon>
        <taxon>Panagrolaimomorpha</taxon>
        <taxon>Panagrolaimoidea</taxon>
        <taxon>Panagrolaimidae</taxon>
        <taxon>Panagrellus</taxon>
    </lineage>
</organism>
<dbReference type="AlphaFoldDB" id="A0A7E4VUU5"/>
<evidence type="ECO:0000313" key="2">
    <source>
        <dbReference type="WBParaSite" id="Pan_g3535.t1"/>
    </source>
</evidence>
<evidence type="ECO:0000313" key="1">
    <source>
        <dbReference type="Proteomes" id="UP000492821"/>
    </source>
</evidence>
<accession>A0A7E4VUU5</accession>
<proteinExistence type="predicted"/>
<sequence>MFLGERDDANVDIRSFPTLINIFCTCFCLNFTFTLDAPRLVFAKSGPWRLPTYIFNQKDPTELASNKKEVQKVINKNQGVKIGHAVGIN</sequence>
<keyword evidence="1" id="KW-1185">Reference proteome</keyword>
<dbReference type="Proteomes" id="UP000492821">
    <property type="component" value="Unassembled WGS sequence"/>
</dbReference>
<protein>
    <submittedName>
        <fullName evidence="2">COesterase domain-containing protein</fullName>
    </submittedName>
</protein>
<reference evidence="2" key="2">
    <citation type="submission" date="2020-10" db="UniProtKB">
        <authorList>
            <consortium name="WormBaseParasite"/>
        </authorList>
    </citation>
    <scope>IDENTIFICATION</scope>
</reference>
<reference evidence="1" key="1">
    <citation type="journal article" date="2013" name="Genetics">
        <title>The draft genome and transcriptome of Panagrellus redivivus are shaped by the harsh demands of a free-living lifestyle.</title>
        <authorList>
            <person name="Srinivasan J."/>
            <person name="Dillman A.R."/>
            <person name="Macchietto M.G."/>
            <person name="Heikkinen L."/>
            <person name="Lakso M."/>
            <person name="Fracchia K.M."/>
            <person name="Antoshechkin I."/>
            <person name="Mortazavi A."/>
            <person name="Wong G."/>
            <person name="Sternberg P.W."/>
        </authorList>
    </citation>
    <scope>NUCLEOTIDE SEQUENCE [LARGE SCALE GENOMIC DNA]</scope>
    <source>
        <strain evidence="1">MT8872</strain>
    </source>
</reference>